<dbReference type="EC" id="2.1.1.290" evidence="5"/>
<evidence type="ECO:0000313" key="14">
    <source>
        <dbReference type="EMBL" id="CAE8629011.1"/>
    </source>
</evidence>
<dbReference type="InterPro" id="IPR015915">
    <property type="entry name" value="Kelch-typ_b-propeller"/>
</dbReference>
<comment type="catalytic activity">
    <reaction evidence="13">
        <text>7-[(3S)-(3-amino-3-methoxycarbonyl)propyl]wyosine(37) in tRNA(Phe) + S-adenosyl-L-methionine + CO2 = wybutosine(37) in tRNA(Phe) + S-adenosyl-L-homocysteine + 2 H(+)</text>
        <dbReference type="Rhea" id="RHEA:37119"/>
        <dbReference type="Rhea" id="RHEA-COMP:11844"/>
        <dbReference type="Rhea" id="RHEA-COMP:11847"/>
        <dbReference type="ChEBI" id="CHEBI:15378"/>
        <dbReference type="ChEBI" id="CHEBI:16526"/>
        <dbReference type="ChEBI" id="CHEBI:57856"/>
        <dbReference type="ChEBI" id="CHEBI:59789"/>
        <dbReference type="ChEBI" id="CHEBI:73544"/>
        <dbReference type="ChEBI" id="CHEBI:74275"/>
        <dbReference type="EC" id="2.3.1.231"/>
    </reaction>
</comment>
<evidence type="ECO:0000256" key="3">
    <source>
        <dbReference type="ARBA" id="ARBA00010703"/>
    </source>
</evidence>
<keyword evidence="8" id="KW-0808">Transferase</keyword>
<protein>
    <recommendedName>
        <fullName evidence="6">tRNA wybutosine-synthesizing protein 4</fullName>
        <ecNumber evidence="5">2.1.1.290</ecNumber>
        <ecNumber evidence="4">2.3.1.231</ecNumber>
    </recommendedName>
    <alternativeName>
        <fullName evidence="12">tRNA(Phe) (7-(3-amino-3-(methoxycarbonyl)propyl)wyosine(37)-N)-methoxycarbonyltransferase</fullName>
    </alternativeName>
    <alternativeName>
        <fullName evidence="11">tRNA(Phe) (7-(3-amino-3-carboxypropyl)wyosine(37)-O)-methyltransferase</fullName>
    </alternativeName>
</protein>
<dbReference type="Pfam" id="PF04072">
    <property type="entry name" value="LCM"/>
    <property type="match status" value="1"/>
</dbReference>
<comment type="similarity">
    <text evidence="3">Belongs to the methyltransferase superfamily. LCMT family.</text>
</comment>
<evidence type="ECO:0000313" key="15">
    <source>
        <dbReference type="Proteomes" id="UP000654075"/>
    </source>
</evidence>
<evidence type="ECO:0000256" key="8">
    <source>
        <dbReference type="ARBA" id="ARBA00022679"/>
    </source>
</evidence>
<keyword evidence="10" id="KW-0819">tRNA processing</keyword>
<keyword evidence="15" id="KW-1185">Reference proteome</keyword>
<evidence type="ECO:0000256" key="1">
    <source>
        <dbReference type="ARBA" id="ARBA00001806"/>
    </source>
</evidence>
<reference evidence="14" key="1">
    <citation type="submission" date="2021-02" db="EMBL/GenBank/DDBJ databases">
        <authorList>
            <person name="Dougan E. K."/>
            <person name="Rhodes N."/>
            <person name="Thang M."/>
            <person name="Chan C."/>
        </authorList>
    </citation>
    <scope>NUCLEOTIDE SEQUENCE</scope>
</reference>
<dbReference type="UniPathway" id="UPA00375"/>
<dbReference type="SUPFAM" id="SSF53335">
    <property type="entry name" value="S-adenosyl-L-methionine-dependent methyltransferases"/>
    <property type="match status" value="1"/>
</dbReference>
<evidence type="ECO:0000256" key="6">
    <source>
        <dbReference type="ARBA" id="ARBA00018045"/>
    </source>
</evidence>
<dbReference type="PANTHER" id="PTHR46529">
    <property type="entry name" value="TRNA WYBUTOSINE-SYNTHESIZING PROTEIN 4"/>
    <property type="match status" value="1"/>
</dbReference>
<dbReference type="EC" id="2.3.1.231" evidence="4"/>
<evidence type="ECO:0000256" key="11">
    <source>
        <dbReference type="ARBA" id="ARBA00029750"/>
    </source>
</evidence>
<dbReference type="OrthoDB" id="203237at2759"/>
<dbReference type="EMBL" id="CAJNNV010029569">
    <property type="protein sequence ID" value="CAE8629011.1"/>
    <property type="molecule type" value="Genomic_DNA"/>
</dbReference>
<evidence type="ECO:0000256" key="10">
    <source>
        <dbReference type="ARBA" id="ARBA00022694"/>
    </source>
</evidence>
<gene>
    <name evidence="14" type="ORF">PGLA1383_LOCUS45586</name>
</gene>
<dbReference type="GO" id="GO:0030488">
    <property type="term" value="P:tRNA methylation"/>
    <property type="evidence" value="ECO:0007669"/>
    <property type="project" value="TreeGrafter"/>
</dbReference>
<dbReference type="Gene3D" id="2.120.10.80">
    <property type="entry name" value="Kelch-type beta propeller"/>
    <property type="match status" value="1"/>
</dbReference>
<accession>A0A813GWD1</accession>
<organism evidence="14 15">
    <name type="scientific">Polarella glacialis</name>
    <name type="common">Dinoflagellate</name>
    <dbReference type="NCBI Taxonomy" id="89957"/>
    <lineage>
        <taxon>Eukaryota</taxon>
        <taxon>Sar</taxon>
        <taxon>Alveolata</taxon>
        <taxon>Dinophyceae</taxon>
        <taxon>Suessiales</taxon>
        <taxon>Suessiaceae</taxon>
        <taxon>Polarella</taxon>
    </lineage>
</organism>
<dbReference type="InterPro" id="IPR029063">
    <property type="entry name" value="SAM-dependent_MTases_sf"/>
</dbReference>
<comment type="pathway">
    <text evidence="2">tRNA modification; wybutosine-tRNA(Phe) biosynthesis.</text>
</comment>
<name>A0A813GWD1_POLGL</name>
<dbReference type="Gene3D" id="3.40.50.150">
    <property type="entry name" value="Vaccinia Virus protein VP39"/>
    <property type="match status" value="1"/>
</dbReference>
<dbReference type="InterPro" id="IPR007213">
    <property type="entry name" value="Ppm1/Ppm2/Tcmp"/>
</dbReference>
<evidence type="ECO:0000256" key="5">
    <source>
        <dbReference type="ARBA" id="ARBA00012779"/>
    </source>
</evidence>
<dbReference type="Proteomes" id="UP000654075">
    <property type="component" value="Unassembled WGS sequence"/>
</dbReference>
<dbReference type="SUPFAM" id="SSF117281">
    <property type="entry name" value="Kelch motif"/>
    <property type="match status" value="1"/>
</dbReference>
<evidence type="ECO:0000256" key="9">
    <source>
        <dbReference type="ARBA" id="ARBA00022691"/>
    </source>
</evidence>
<sequence>MADYAGADATVQATNDSATVSKASACSLGYFDDPFVGHMAVRGPKGRPIRRAPLINRCYYVRHLGITQLQEAFLSGCISPGEDYNVVVLGAGFDTGALRRTWPAGLKDYYEVEFPAVLQRKQALLKRANAKLPSWLRSCGADLRKPKEVEASLRSQGIDFSLPTLLLAEVVLAYLEPLEGDALAAWAPGCFPNSFFGVYEQLGPLDAFGRFMLRHFRERQCPLRSLVARPDLAANRRRFGAFARVDAVDMMSVLAATPKEELRRAANLEPFDEFEELHLKCAHYLVLAAMHGRCASSPAIWTGTTSLGTWRPSGSVTALRARGLRVPRFGLSAARVGGHVVLCGGTGTSDSPSQSEGQKRHTTVSCLALDAAGAERCEREVPRELGQHPASMYCSVTALGTSSEAVIFGGRLGPGRPSSAVSLCTTVGEGLRPVEPKLDAPWANCCTTLGQGLRPVEPKVLGAPWPAARWRHSATFLPMEPGSSPLVAVLGGLGEGSSTLSLTEVWLLDTVAWTWHCVTTGAAQGTLLPEPRHSHGATSTGPCTVAICGGLDASEGLLGDAWALDVARDNNNNNNGSGLNGALDVARDAAGSALTARWRRLESPLPQPRYGHGLHPCSGHLVAIGGIDAACSTPQLCVDGLAFDIEEKEEEEEETPEKGADEAQSLFMWHNAASILLEDGPEPTLLVVGGGGNCFSFGTHLNNEARLVPLAAALGASGSSCAGPLQGFSLSRLFCCGSRPPQIR</sequence>
<dbReference type="GO" id="GO:0031591">
    <property type="term" value="P:wybutosine biosynthetic process"/>
    <property type="evidence" value="ECO:0007669"/>
    <property type="project" value="TreeGrafter"/>
</dbReference>
<dbReference type="AlphaFoldDB" id="A0A813GWD1"/>
<proteinExistence type="inferred from homology"/>
<evidence type="ECO:0000256" key="4">
    <source>
        <dbReference type="ARBA" id="ARBA00012155"/>
    </source>
</evidence>
<keyword evidence="9" id="KW-0949">S-adenosyl-L-methionine</keyword>
<comment type="caution">
    <text evidence="14">The sequence shown here is derived from an EMBL/GenBank/DDBJ whole genome shotgun (WGS) entry which is preliminary data.</text>
</comment>
<evidence type="ECO:0000256" key="2">
    <source>
        <dbReference type="ARBA" id="ARBA00004797"/>
    </source>
</evidence>
<evidence type="ECO:0000256" key="7">
    <source>
        <dbReference type="ARBA" id="ARBA00022603"/>
    </source>
</evidence>
<dbReference type="GO" id="GO:0008175">
    <property type="term" value="F:tRNA methyltransferase activity"/>
    <property type="evidence" value="ECO:0007669"/>
    <property type="project" value="TreeGrafter"/>
</dbReference>
<dbReference type="PANTHER" id="PTHR46529:SF1">
    <property type="entry name" value="TRNA WYBUTOSINE-SYNTHESIZING PROTEIN 4"/>
    <property type="match status" value="1"/>
</dbReference>
<evidence type="ECO:0000256" key="12">
    <source>
        <dbReference type="ARBA" id="ARBA00030847"/>
    </source>
</evidence>
<keyword evidence="7" id="KW-0489">Methyltransferase</keyword>
<evidence type="ECO:0000256" key="13">
    <source>
        <dbReference type="ARBA" id="ARBA00049250"/>
    </source>
</evidence>
<comment type="catalytic activity">
    <reaction evidence="1">
        <text>7-[(3S)-3-amino-3-carboxypropyl]wyosine(37) in tRNA(Phe) + S-adenosyl-L-methionine = 7-[(3S)-(3-amino-3-methoxycarbonyl)propyl]wyosine(37) in tRNA(Phe) + S-adenosyl-L-homocysteine</text>
        <dbReference type="Rhea" id="RHEA:36903"/>
        <dbReference type="Rhea" id="RHEA-COMP:10379"/>
        <dbReference type="Rhea" id="RHEA-COMP:11844"/>
        <dbReference type="ChEBI" id="CHEBI:57856"/>
        <dbReference type="ChEBI" id="CHEBI:59789"/>
        <dbReference type="ChEBI" id="CHEBI:73543"/>
        <dbReference type="ChEBI" id="CHEBI:74275"/>
        <dbReference type="EC" id="2.1.1.290"/>
    </reaction>
</comment>